<keyword evidence="2" id="KW-1185">Reference proteome</keyword>
<dbReference type="Proteomes" id="UP000001399">
    <property type="component" value="Chromosome"/>
</dbReference>
<dbReference type="eggNOG" id="COG4978">
    <property type="taxonomic scope" value="Bacteria"/>
</dbReference>
<proteinExistence type="predicted"/>
<dbReference type="RefSeq" id="WP_013420090.1">
    <property type="nucleotide sequence ID" value="NC_014664.1"/>
</dbReference>
<dbReference type="OrthoDB" id="7914880at2"/>
<sequence>MQIKETPDMWALRLTKRLCIPEVKQAAQECGRIIENAIASADLTPSGPWLFIAQNLPKTGKMPFDWAICRPIERPNGYRGAIELVHLEPIIVASAVHQGSLRTLFTQGYAPLVAEIERSRHVFSGESREVYHDWNGPGAAYQRIEIQFGLSR</sequence>
<dbReference type="HOGENOM" id="CLU_144685_0_0_5"/>
<evidence type="ECO:0008006" key="3">
    <source>
        <dbReference type="Google" id="ProtNLM"/>
    </source>
</evidence>
<evidence type="ECO:0000313" key="1">
    <source>
        <dbReference type="EMBL" id="ADP71712.1"/>
    </source>
</evidence>
<dbReference type="Gene3D" id="3.20.80.10">
    <property type="entry name" value="Regulatory factor, effector binding domain"/>
    <property type="match status" value="1"/>
</dbReference>
<evidence type="ECO:0000313" key="2">
    <source>
        <dbReference type="Proteomes" id="UP000001399"/>
    </source>
</evidence>
<accession>E3I647</accession>
<protein>
    <recommendedName>
        <fullName evidence="3">Transcription activator effector binding protein</fullName>
    </recommendedName>
</protein>
<dbReference type="InterPro" id="IPR011256">
    <property type="entry name" value="Reg_factor_effector_dom_sf"/>
</dbReference>
<gene>
    <name evidence="1" type="ordered locus">Rvan_2497</name>
</gene>
<name>E3I647_RHOVT</name>
<organism evidence="1 2">
    <name type="scientific">Rhodomicrobium vannielii (strain ATCC 17100 / DSM 162 / LMG 4299 / NCIMB 10020 / ATH 3.1.1)</name>
    <dbReference type="NCBI Taxonomy" id="648757"/>
    <lineage>
        <taxon>Bacteria</taxon>
        <taxon>Pseudomonadati</taxon>
        <taxon>Pseudomonadota</taxon>
        <taxon>Alphaproteobacteria</taxon>
        <taxon>Hyphomicrobiales</taxon>
        <taxon>Hyphomicrobiaceae</taxon>
        <taxon>Rhodomicrobium</taxon>
    </lineage>
</organism>
<reference evidence="2" key="1">
    <citation type="journal article" date="2011" name="J. Bacteriol.">
        <title>Genome sequences of eight morphologically diverse alphaproteobacteria.</title>
        <authorList>
            <consortium name="US DOE Joint Genome Institute"/>
            <person name="Brown P.J."/>
            <person name="Kysela D.T."/>
            <person name="Buechlein A."/>
            <person name="Hemmerich C."/>
            <person name="Brun Y.V."/>
        </authorList>
    </citation>
    <scope>NUCLEOTIDE SEQUENCE [LARGE SCALE GENOMIC DNA]</scope>
    <source>
        <strain evidence="2">ATCC 17100 / ATH 3.1.1 / DSM 162 / LMG 4299</strain>
    </source>
</reference>
<dbReference type="STRING" id="648757.Rvan_2497"/>
<dbReference type="KEGG" id="rva:Rvan_2497"/>
<dbReference type="AlphaFoldDB" id="E3I647"/>
<dbReference type="EMBL" id="CP002292">
    <property type="protein sequence ID" value="ADP71712.1"/>
    <property type="molecule type" value="Genomic_DNA"/>
</dbReference>